<dbReference type="PROSITE" id="PS00198">
    <property type="entry name" value="4FE4S_FER_1"/>
    <property type="match status" value="2"/>
</dbReference>
<dbReference type="Gene3D" id="1.10.1060.10">
    <property type="entry name" value="Alpha-helical ferredoxin"/>
    <property type="match status" value="1"/>
</dbReference>
<reference evidence="5 6" key="1">
    <citation type="submission" date="2023-10" db="EMBL/GenBank/DDBJ databases">
        <title>Two novel species belonging to the OM43/NOR5 clade.</title>
        <authorList>
            <person name="Park M."/>
        </authorList>
    </citation>
    <scope>NUCLEOTIDE SEQUENCE [LARGE SCALE GENOMIC DNA]</scope>
    <source>
        <strain evidence="5 6">IMCC43200</strain>
    </source>
</reference>
<evidence type="ECO:0000256" key="1">
    <source>
        <dbReference type="ARBA" id="ARBA00022723"/>
    </source>
</evidence>
<dbReference type="Pfam" id="PF17179">
    <property type="entry name" value="Fer4_22"/>
    <property type="match status" value="1"/>
</dbReference>
<feature type="domain" description="4Fe-4S ferredoxin-type" evidence="4">
    <location>
        <begin position="250"/>
        <end position="344"/>
    </location>
</feature>
<sequence length="357" mass="39378">MQRWNADQLQSLIERLLHDDYRVIGPTVRDEALVYDDIRSLPTGWADSQDAGHYRLSHNDDQSRFAFNVGPCTWKQFLYPPEEAIFRVVDGEFVSARETPGKMAFIGVRACELSAIGIQDRVFTGDIVDPGYAARRKELLIVAVNCSQASASCFCSSTGDGPAVGAGADLVLTEFDPQDPFYLVEARSHSGEALLAAIGGTKVTDQELAMIDTALAVTREQMSRSIQMTGLAKDLLETLEHPHWEDVAARCLACGNCTQVCPTCFCSTTREDVDPVSLDVTHVRRWDSCFTKGHSYLSGGVTHQSVKSRYRQWLTHKLASWEAQFGTSGCTGCGRCITWCPVGIDITRETAKVREVP</sequence>
<dbReference type="EMBL" id="CP136864">
    <property type="protein sequence ID" value="WOJ93144.1"/>
    <property type="molecule type" value="Genomic_DNA"/>
</dbReference>
<keyword evidence="1" id="KW-0479">Metal-binding</keyword>
<gene>
    <name evidence="5" type="ORF">R0135_15345</name>
</gene>
<keyword evidence="6" id="KW-1185">Reference proteome</keyword>
<evidence type="ECO:0000313" key="6">
    <source>
        <dbReference type="Proteomes" id="UP001626537"/>
    </source>
</evidence>
<dbReference type="PANTHER" id="PTHR40447">
    <property type="entry name" value="ANAEROBIC SULFITE REDUCTASE SUBUNIT A"/>
    <property type="match status" value="1"/>
</dbReference>
<keyword evidence="3" id="KW-0411">Iron-sulfur</keyword>
<dbReference type="InterPro" id="IPR009051">
    <property type="entry name" value="Helical_ferredxn"/>
</dbReference>
<accession>A0ABZ0I0U1</accession>
<keyword evidence="2" id="KW-0408">Iron</keyword>
<dbReference type="RefSeq" id="WP_407347802.1">
    <property type="nucleotide sequence ID" value="NZ_CP136864.1"/>
</dbReference>
<organism evidence="5 6">
    <name type="scientific">Congregibacter variabilis</name>
    <dbReference type="NCBI Taxonomy" id="3081200"/>
    <lineage>
        <taxon>Bacteria</taxon>
        <taxon>Pseudomonadati</taxon>
        <taxon>Pseudomonadota</taxon>
        <taxon>Gammaproteobacteria</taxon>
        <taxon>Cellvibrionales</taxon>
        <taxon>Halieaceae</taxon>
        <taxon>Congregibacter</taxon>
    </lineage>
</organism>
<evidence type="ECO:0000259" key="4">
    <source>
        <dbReference type="Pfam" id="PF17179"/>
    </source>
</evidence>
<evidence type="ECO:0000256" key="2">
    <source>
        <dbReference type="ARBA" id="ARBA00023004"/>
    </source>
</evidence>
<evidence type="ECO:0000313" key="5">
    <source>
        <dbReference type="EMBL" id="WOJ93144.1"/>
    </source>
</evidence>
<proteinExistence type="predicted"/>
<evidence type="ECO:0000256" key="3">
    <source>
        <dbReference type="ARBA" id="ARBA00023014"/>
    </source>
</evidence>
<protein>
    <submittedName>
        <fullName evidence="5">4Fe-4S dicluster domain-containing protein</fullName>
    </submittedName>
</protein>
<dbReference type="PANTHER" id="PTHR40447:SF1">
    <property type="entry name" value="ANAEROBIC SULFITE REDUCTASE SUBUNIT A"/>
    <property type="match status" value="1"/>
</dbReference>
<dbReference type="InterPro" id="IPR017896">
    <property type="entry name" value="4Fe4S_Fe-S-bd"/>
</dbReference>
<name>A0ABZ0I0U1_9GAMM</name>
<dbReference type="InterPro" id="IPR017900">
    <property type="entry name" value="4Fe4S_Fe_S_CS"/>
</dbReference>
<dbReference type="Proteomes" id="UP001626537">
    <property type="component" value="Chromosome"/>
</dbReference>
<dbReference type="SUPFAM" id="SSF46548">
    <property type="entry name" value="alpha-helical ferredoxin"/>
    <property type="match status" value="1"/>
</dbReference>